<accession>A0A9W4XB05</accession>
<dbReference type="GO" id="GO:0005829">
    <property type="term" value="C:cytosol"/>
    <property type="evidence" value="ECO:0007669"/>
    <property type="project" value="TreeGrafter"/>
</dbReference>
<gene>
    <name evidence="4" type="ORF">CANVERA_P3434</name>
</gene>
<evidence type="ECO:0000313" key="4">
    <source>
        <dbReference type="EMBL" id="CAI5758924.1"/>
    </source>
</evidence>
<evidence type="ECO:0000256" key="1">
    <source>
        <dbReference type="SAM" id="MobiDB-lite"/>
    </source>
</evidence>
<dbReference type="InterPro" id="IPR018200">
    <property type="entry name" value="USP_CS"/>
</dbReference>
<dbReference type="AlphaFoldDB" id="A0A9W4XB05"/>
<dbReference type="PANTHER" id="PTHR24006">
    <property type="entry name" value="UBIQUITIN CARBOXYL-TERMINAL HYDROLASE"/>
    <property type="match status" value="1"/>
</dbReference>
<keyword evidence="2" id="KW-0472">Membrane</keyword>
<feature type="compositionally biased region" description="Acidic residues" evidence="1">
    <location>
        <begin position="494"/>
        <end position="511"/>
    </location>
</feature>
<reference evidence="4" key="1">
    <citation type="submission" date="2022-12" db="EMBL/GenBank/DDBJ databases">
        <authorList>
            <person name="Brejova B."/>
        </authorList>
    </citation>
    <scope>NUCLEOTIDE SEQUENCE</scope>
</reference>
<evidence type="ECO:0000313" key="5">
    <source>
        <dbReference type="Proteomes" id="UP001152885"/>
    </source>
</evidence>
<evidence type="ECO:0000259" key="3">
    <source>
        <dbReference type="PROSITE" id="PS50235"/>
    </source>
</evidence>
<dbReference type="GO" id="GO:0004843">
    <property type="term" value="F:cysteine-type deubiquitinase activity"/>
    <property type="evidence" value="ECO:0007669"/>
    <property type="project" value="InterPro"/>
</dbReference>
<comment type="caution">
    <text evidence="4">The sequence shown here is derived from an EMBL/GenBank/DDBJ whole genome shotgun (WGS) entry which is preliminary data.</text>
</comment>
<dbReference type="InterPro" id="IPR028889">
    <property type="entry name" value="USP"/>
</dbReference>
<keyword evidence="5" id="KW-1185">Reference proteome</keyword>
<dbReference type="InterPro" id="IPR038765">
    <property type="entry name" value="Papain-like_cys_pep_sf"/>
</dbReference>
<keyword evidence="2" id="KW-0812">Transmembrane</keyword>
<dbReference type="Pfam" id="PF00443">
    <property type="entry name" value="UCH"/>
    <property type="match status" value="1"/>
</dbReference>
<sequence length="786" mass="90905">MEDIWNQVKYLITNKDLSYLQQSQQHQLIQQIPNYSFIPNSIVKFWYSKSSNQQKLLLLNLLLLSASIYILLPSLPFSNQQRMFSKRPDKNITGLINLRNDCFANSSLQAYSSLPSLTEYLNKFITSFNQLFKFIVDKKINIDELVKLRLELNKNLQNSKFKSANTKFNIPLHIAMAKMVKKLQETQMTSRTISVWTFLHELENIFNAKISRSQHDAHELTQLINETLENENLKIKSFLRFITLNLHTILSNQLIPKDYAELEKIIIPEFPFDGLILSQMTCLSCHGVSKPLFTPFVILTLPVPMAQIVELETLLEENEKESIEGYQCLRCIINKIHANEEHITRQIRNDEEEKFIREIFKLHSNPSLCINEDIPEALENYIKNYKVQGIDVSQITSTVQKNSQILKPPKIFGLHLSRSSFDGQVITRNSCRVKFTDHLTLSIGKEYHEKLKQFQNIVQSEEEKMMDKISFSGILTNDENDMEDEDVQRGDFDEKGEEDEDEEEVETDDGTATETGLSTDDLDEDETDLEDGSSITSQESIPQTITTSTTIIPNDSNNTQINNAPITDKQTDDLKERFKRFKFNDNDIYKYRLRAVIRHMGSHSQGHYECYKRKPLFVKDKDGNIFKLSPEIMDDLGDVHCGVEPANRRSSSSGSEHDEGFRHRFSSLMGRRPSVIQADPKNVEEIIQSGLQTPAEILVDDLNKNNFDDAFASANFKKQFHEPKQSTKPKEKVKMKKINSLITNPYWRISDANTSEVSTASVLAEEQTVYMLYYERVDRKQIRRNR</sequence>
<feature type="compositionally biased region" description="Acidic residues" evidence="1">
    <location>
        <begin position="520"/>
        <end position="531"/>
    </location>
</feature>
<dbReference type="GO" id="GO:0016579">
    <property type="term" value="P:protein deubiquitination"/>
    <property type="evidence" value="ECO:0007669"/>
    <property type="project" value="InterPro"/>
</dbReference>
<dbReference type="OrthoDB" id="2248014at2759"/>
<feature type="domain" description="USP" evidence="3">
    <location>
        <begin position="93"/>
        <end position="777"/>
    </location>
</feature>
<dbReference type="InterPro" id="IPR001394">
    <property type="entry name" value="Peptidase_C19_UCH"/>
</dbReference>
<feature type="transmembrane region" description="Helical" evidence="2">
    <location>
        <begin position="56"/>
        <end position="77"/>
    </location>
</feature>
<protein>
    <recommendedName>
        <fullName evidence="3">USP domain-containing protein</fullName>
    </recommendedName>
</protein>
<organism evidence="4 5">
    <name type="scientific">Candida verbasci</name>
    <dbReference type="NCBI Taxonomy" id="1227364"/>
    <lineage>
        <taxon>Eukaryota</taxon>
        <taxon>Fungi</taxon>
        <taxon>Dikarya</taxon>
        <taxon>Ascomycota</taxon>
        <taxon>Saccharomycotina</taxon>
        <taxon>Pichiomycetes</taxon>
        <taxon>Debaryomycetaceae</taxon>
        <taxon>Candida/Lodderomyces clade</taxon>
        <taxon>Candida</taxon>
    </lineage>
</organism>
<dbReference type="SUPFAM" id="SSF54001">
    <property type="entry name" value="Cysteine proteinases"/>
    <property type="match status" value="1"/>
</dbReference>
<dbReference type="InterPro" id="IPR050164">
    <property type="entry name" value="Peptidase_C19"/>
</dbReference>
<dbReference type="EMBL" id="CANTUO010000003">
    <property type="protein sequence ID" value="CAI5758924.1"/>
    <property type="molecule type" value="Genomic_DNA"/>
</dbReference>
<evidence type="ECO:0000256" key="2">
    <source>
        <dbReference type="SAM" id="Phobius"/>
    </source>
</evidence>
<dbReference type="Gene3D" id="3.90.70.10">
    <property type="entry name" value="Cysteine proteinases"/>
    <property type="match status" value="1"/>
</dbReference>
<proteinExistence type="predicted"/>
<dbReference type="GO" id="GO:0005634">
    <property type="term" value="C:nucleus"/>
    <property type="evidence" value="ECO:0007669"/>
    <property type="project" value="TreeGrafter"/>
</dbReference>
<dbReference type="PROSITE" id="PS00973">
    <property type="entry name" value="USP_2"/>
    <property type="match status" value="1"/>
</dbReference>
<dbReference type="PROSITE" id="PS50235">
    <property type="entry name" value="USP_3"/>
    <property type="match status" value="1"/>
</dbReference>
<feature type="compositionally biased region" description="Low complexity" evidence="1">
    <location>
        <begin position="532"/>
        <end position="553"/>
    </location>
</feature>
<feature type="region of interest" description="Disordered" evidence="1">
    <location>
        <begin position="474"/>
        <end position="566"/>
    </location>
</feature>
<keyword evidence="2" id="KW-1133">Transmembrane helix</keyword>
<name>A0A9W4XB05_9ASCO</name>
<dbReference type="Proteomes" id="UP001152885">
    <property type="component" value="Unassembled WGS sequence"/>
</dbReference>
<feature type="compositionally biased region" description="Polar residues" evidence="1">
    <location>
        <begin position="554"/>
        <end position="565"/>
    </location>
</feature>